<evidence type="ECO:0000256" key="1">
    <source>
        <dbReference type="ARBA" id="ARBA00001946"/>
    </source>
</evidence>
<dbReference type="EC" id="2.7.9.2" evidence="5"/>
<keyword evidence="10" id="KW-0418">Kinase</keyword>
<dbReference type="InterPro" id="IPR002192">
    <property type="entry name" value="PPDK_AMP/ATP-bd"/>
</dbReference>
<evidence type="ECO:0000256" key="4">
    <source>
        <dbReference type="ARBA" id="ARBA00007837"/>
    </source>
</evidence>
<dbReference type="PANTHER" id="PTHR43030">
    <property type="entry name" value="PHOSPHOENOLPYRUVATE SYNTHASE"/>
    <property type="match status" value="1"/>
</dbReference>
<evidence type="ECO:0000256" key="10">
    <source>
        <dbReference type="ARBA" id="ARBA00022777"/>
    </source>
</evidence>
<keyword evidence="9" id="KW-0547">Nucleotide-binding</keyword>
<evidence type="ECO:0000256" key="9">
    <source>
        <dbReference type="ARBA" id="ARBA00022741"/>
    </source>
</evidence>
<comment type="caution">
    <text evidence="16">The sequence shown here is derived from an EMBL/GenBank/DDBJ whole genome shotgun (WGS) entry which is preliminary data.</text>
</comment>
<evidence type="ECO:0000256" key="11">
    <source>
        <dbReference type="ARBA" id="ARBA00022840"/>
    </source>
</evidence>
<dbReference type="GO" id="GO:0008986">
    <property type="term" value="F:pyruvate, water dikinase activity"/>
    <property type="evidence" value="ECO:0007669"/>
    <property type="project" value="UniProtKB-EC"/>
</dbReference>
<evidence type="ECO:0000256" key="5">
    <source>
        <dbReference type="ARBA" id="ARBA00011996"/>
    </source>
</evidence>
<dbReference type="Pfam" id="PF01326">
    <property type="entry name" value="PPDK_N"/>
    <property type="match status" value="1"/>
</dbReference>
<dbReference type="Gene3D" id="3.30.470.20">
    <property type="entry name" value="ATP-grasp fold, B domain"/>
    <property type="match status" value="1"/>
</dbReference>
<sequence>MFTVFLREANKESILQVGTKALYLANIINEGVTIPDGFILKADALNRFMTANSLHNQLSHEGFIELFLNAPIPEEIEKEIISSYIKLKELTGYQDLAVAVRSSSSAEDLQDASFAGQYDTILNVRDEEQLLYAIKQCWASVFSEHARDYAAQKDISLEDFPMGILIQQMVYPDVAGVVFSVNPITENTEEIIINASYGLGESIVSGIVTPDTFIVNKKTKSITKDLGLKEVKILPIDNTTIEVETTLEESEAFCLEDEEILSLESITNILEEFYSFPVDIEFAIKDGKTYILQSRPITA</sequence>
<comment type="cofactor">
    <cofactor evidence="1">
        <name>Mg(2+)</name>
        <dbReference type="ChEBI" id="CHEBI:18420"/>
    </cofactor>
</comment>
<dbReference type="GO" id="GO:0046872">
    <property type="term" value="F:metal ion binding"/>
    <property type="evidence" value="ECO:0007669"/>
    <property type="project" value="UniProtKB-KW"/>
</dbReference>
<keyword evidence="8" id="KW-0479">Metal-binding</keyword>
<keyword evidence="12" id="KW-0460">Magnesium</keyword>
<evidence type="ECO:0000256" key="7">
    <source>
        <dbReference type="ARBA" id="ARBA00022679"/>
    </source>
</evidence>
<evidence type="ECO:0000259" key="15">
    <source>
        <dbReference type="Pfam" id="PF01326"/>
    </source>
</evidence>
<evidence type="ECO:0000256" key="8">
    <source>
        <dbReference type="ARBA" id="ARBA00022723"/>
    </source>
</evidence>
<organism evidence="16 17">
    <name type="scientific">Peribacillus asahii</name>
    <dbReference type="NCBI Taxonomy" id="228899"/>
    <lineage>
        <taxon>Bacteria</taxon>
        <taxon>Bacillati</taxon>
        <taxon>Bacillota</taxon>
        <taxon>Bacilli</taxon>
        <taxon>Bacillales</taxon>
        <taxon>Bacillaceae</taxon>
        <taxon>Peribacillus</taxon>
    </lineage>
</organism>
<evidence type="ECO:0000313" key="16">
    <source>
        <dbReference type="EMBL" id="RID88678.1"/>
    </source>
</evidence>
<feature type="domain" description="Pyruvate phosphate dikinase AMP/ATP-binding" evidence="15">
    <location>
        <begin position="16"/>
        <end position="298"/>
    </location>
</feature>
<comment type="pathway">
    <text evidence="3">Carbohydrate biosynthesis; gluconeogenesis.</text>
</comment>
<protein>
    <recommendedName>
        <fullName evidence="6">Phosphoenolpyruvate synthase</fullName>
        <ecNumber evidence="5">2.7.9.2</ecNumber>
    </recommendedName>
    <alternativeName>
        <fullName evidence="13">Pyruvate, water dikinase</fullName>
    </alternativeName>
</protein>
<accession>A0A398BJL0</accession>
<dbReference type="Proteomes" id="UP000266016">
    <property type="component" value="Unassembled WGS sequence"/>
</dbReference>
<keyword evidence="11" id="KW-0067">ATP-binding</keyword>
<gene>
    <name evidence="16" type="ORF">D1953_02890</name>
</gene>
<proteinExistence type="inferred from homology"/>
<dbReference type="InterPro" id="IPR006319">
    <property type="entry name" value="PEP_synth"/>
</dbReference>
<dbReference type="EMBL" id="QWVS01000003">
    <property type="protein sequence ID" value="RID88678.1"/>
    <property type="molecule type" value="Genomic_DNA"/>
</dbReference>
<keyword evidence="16" id="KW-0670">Pyruvate</keyword>
<keyword evidence="7" id="KW-0808">Transferase</keyword>
<name>A0A398BJL0_9BACI</name>
<evidence type="ECO:0000256" key="6">
    <source>
        <dbReference type="ARBA" id="ARBA00021623"/>
    </source>
</evidence>
<dbReference type="GO" id="GO:0006094">
    <property type="term" value="P:gluconeogenesis"/>
    <property type="evidence" value="ECO:0007669"/>
    <property type="project" value="UniProtKB-UniPathway"/>
</dbReference>
<evidence type="ECO:0000256" key="14">
    <source>
        <dbReference type="ARBA" id="ARBA00047700"/>
    </source>
</evidence>
<comment type="similarity">
    <text evidence="4">Belongs to the PEP-utilizing enzyme family.</text>
</comment>
<dbReference type="GO" id="GO:0005524">
    <property type="term" value="F:ATP binding"/>
    <property type="evidence" value="ECO:0007669"/>
    <property type="project" value="UniProtKB-KW"/>
</dbReference>
<evidence type="ECO:0000313" key="17">
    <source>
        <dbReference type="Proteomes" id="UP000266016"/>
    </source>
</evidence>
<dbReference type="UniPathway" id="UPA00138"/>
<comment type="catalytic activity">
    <reaction evidence="14">
        <text>pyruvate + ATP + H2O = phosphoenolpyruvate + AMP + phosphate + 2 H(+)</text>
        <dbReference type="Rhea" id="RHEA:11364"/>
        <dbReference type="ChEBI" id="CHEBI:15361"/>
        <dbReference type="ChEBI" id="CHEBI:15377"/>
        <dbReference type="ChEBI" id="CHEBI:15378"/>
        <dbReference type="ChEBI" id="CHEBI:30616"/>
        <dbReference type="ChEBI" id="CHEBI:43474"/>
        <dbReference type="ChEBI" id="CHEBI:58702"/>
        <dbReference type="ChEBI" id="CHEBI:456215"/>
        <dbReference type="EC" id="2.7.9.2"/>
    </reaction>
</comment>
<evidence type="ECO:0000256" key="2">
    <source>
        <dbReference type="ARBA" id="ARBA00002988"/>
    </source>
</evidence>
<keyword evidence="17" id="KW-1185">Reference proteome</keyword>
<dbReference type="SUPFAM" id="SSF56059">
    <property type="entry name" value="Glutathione synthetase ATP-binding domain-like"/>
    <property type="match status" value="1"/>
</dbReference>
<dbReference type="RefSeq" id="WP_119115666.1">
    <property type="nucleotide sequence ID" value="NZ_QWVS01000003.1"/>
</dbReference>
<evidence type="ECO:0000256" key="12">
    <source>
        <dbReference type="ARBA" id="ARBA00022842"/>
    </source>
</evidence>
<evidence type="ECO:0000256" key="13">
    <source>
        <dbReference type="ARBA" id="ARBA00033470"/>
    </source>
</evidence>
<dbReference type="PANTHER" id="PTHR43030:SF1">
    <property type="entry name" value="PHOSPHOENOLPYRUVATE SYNTHASE"/>
    <property type="match status" value="1"/>
</dbReference>
<dbReference type="Gene3D" id="3.30.1490.20">
    <property type="entry name" value="ATP-grasp fold, A domain"/>
    <property type="match status" value="1"/>
</dbReference>
<comment type="function">
    <text evidence="2">Catalyzes the phosphorylation of pyruvate to phosphoenolpyruvate.</text>
</comment>
<reference evidence="16 17" key="1">
    <citation type="submission" date="2018-08" db="EMBL/GenBank/DDBJ databases">
        <title>Bacillus jemisoniae sp. nov., Bacillus chryseoplanitiae sp. nov., Bacillus resnikiae sp. nov., and Bacillus frankliniae sp. nov., isolated from Viking spacecraft and associated surfaces.</title>
        <authorList>
            <person name="Seuylemezian A."/>
            <person name="Vaishampayan P."/>
        </authorList>
    </citation>
    <scope>NUCLEOTIDE SEQUENCE [LARGE SCALE GENOMIC DNA]</scope>
    <source>
        <strain evidence="16 17">MA001</strain>
    </source>
</reference>
<evidence type="ECO:0000256" key="3">
    <source>
        <dbReference type="ARBA" id="ARBA00004742"/>
    </source>
</evidence>
<dbReference type="InterPro" id="IPR013815">
    <property type="entry name" value="ATP_grasp_subdomain_1"/>
</dbReference>
<dbReference type="AlphaFoldDB" id="A0A398BJL0"/>